<evidence type="ECO:0000256" key="7">
    <source>
        <dbReference type="ARBA" id="ARBA00022989"/>
    </source>
</evidence>
<dbReference type="PANTHER" id="PTHR30386:SF17">
    <property type="entry name" value="ALKALINE PROTEASE SECRETION PROTEIN APRE"/>
    <property type="match status" value="1"/>
</dbReference>
<evidence type="ECO:0000256" key="1">
    <source>
        <dbReference type="ARBA" id="ARBA00004377"/>
    </source>
</evidence>
<dbReference type="InterPro" id="IPR058781">
    <property type="entry name" value="HH_AprE-like"/>
</dbReference>
<dbReference type="InterPro" id="IPR010129">
    <property type="entry name" value="T1SS_HlyD"/>
</dbReference>
<keyword evidence="7" id="KW-1133">Transmembrane helix</keyword>
<dbReference type="RefSeq" id="WP_307441318.1">
    <property type="nucleotide sequence ID" value="NZ_JAUSVV010000006.1"/>
</dbReference>
<evidence type="ECO:0000256" key="4">
    <source>
        <dbReference type="ARBA" id="ARBA00022475"/>
    </source>
</evidence>
<comment type="similarity">
    <text evidence="2 9">Belongs to the membrane fusion protein (MFP) (TC 8.A.1) family.</text>
</comment>
<sequence length="444" mass="48004">MPALVSPLSGLAAAPEISSAMRRHLRLALLLQSALVGAAIAATTINIAAAVIAPGQLVVESDHKKVQHPTGGVVSSLLVRDGDHVRAGDLLVRLDDTQTRANLDIVVHGLDELASRRARCEAELDGSAAVSFPDDLVARVESDKFVAKLIDGERRLFVTRAAAREGQRAQLRERIAQYRQEITGLTEQAEAKAREIALIATELQGVRELYAKNLVQLTRVTALERDAARLAGERGQLIATTASTRGKISEAELQILQVDEDMRAQVGREVADIRGKWAELVERRVAAQDQLQRVEMRAPQDGTVHQMAVHTIGGVLAPNEPAMLIVPDGDHLLVEVHVQPQDIDNVAAGQAATLRFPAFNAKTTPEVDGEVRRVSADVTQDARSGQSFYTARIALGPDAQAKLGSVRLVPGMPAEAHVVIGERTILSYLTKPLADQIARAWRER</sequence>
<dbReference type="InterPro" id="IPR050739">
    <property type="entry name" value="MFP"/>
</dbReference>
<dbReference type="Proteomes" id="UP001236369">
    <property type="component" value="Unassembled WGS sequence"/>
</dbReference>
<keyword evidence="4 9" id="KW-1003">Cell membrane</keyword>
<evidence type="ECO:0000256" key="5">
    <source>
        <dbReference type="ARBA" id="ARBA00022519"/>
    </source>
</evidence>
<evidence type="ECO:0000259" key="12">
    <source>
        <dbReference type="Pfam" id="PF26002"/>
    </source>
</evidence>
<gene>
    <name evidence="13" type="ORF">QO016_002879</name>
</gene>
<evidence type="ECO:0000313" key="13">
    <source>
        <dbReference type="EMBL" id="MDQ0443376.1"/>
    </source>
</evidence>
<feature type="domain" description="AprE-like long alpha-helical hairpin" evidence="11">
    <location>
        <begin position="100"/>
        <end position="290"/>
    </location>
</feature>
<comment type="caution">
    <text evidence="13">The sequence shown here is derived from an EMBL/GenBank/DDBJ whole genome shotgun (WGS) entry which is preliminary data.</text>
</comment>
<keyword evidence="8" id="KW-0472">Membrane</keyword>
<evidence type="ECO:0000256" key="6">
    <source>
        <dbReference type="ARBA" id="ARBA00022692"/>
    </source>
</evidence>
<evidence type="ECO:0000256" key="3">
    <source>
        <dbReference type="ARBA" id="ARBA00022448"/>
    </source>
</evidence>
<dbReference type="InterPro" id="IPR058982">
    <property type="entry name" value="Beta-barrel_AprE"/>
</dbReference>
<dbReference type="EMBL" id="JAUSVV010000006">
    <property type="protein sequence ID" value="MDQ0443376.1"/>
    <property type="molecule type" value="Genomic_DNA"/>
</dbReference>
<accession>A0ABU0HM20</accession>
<keyword evidence="5 9" id="KW-0997">Cell inner membrane</keyword>
<dbReference type="Gene3D" id="2.40.30.170">
    <property type="match status" value="1"/>
</dbReference>
<feature type="coiled-coil region" evidence="10">
    <location>
        <begin position="161"/>
        <end position="195"/>
    </location>
</feature>
<comment type="subcellular location">
    <subcellularLocation>
        <location evidence="1 9">Cell inner membrane</location>
        <topology evidence="1 9">Single-pass membrane protein</topology>
    </subcellularLocation>
</comment>
<dbReference type="PANTHER" id="PTHR30386">
    <property type="entry name" value="MEMBRANE FUSION SUBUNIT OF EMRAB-TOLC MULTIDRUG EFFLUX PUMP"/>
    <property type="match status" value="1"/>
</dbReference>
<dbReference type="Pfam" id="PF26002">
    <property type="entry name" value="Beta-barrel_AprE"/>
    <property type="match status" value="1"/>
</dbReference>
<evidence type="ECO:0000256" key="8">
    <source>
        <dbReference type="ARBA" id="ARBA00023136"/>
    </source>
</evidence>
<name>A0ABU0HM20_9HYPH</name>
<dbReference type="Pfam" id="PF25994">
    <property type="entry name" value="HH_AprE"/>
    <property type="match status" value="1"/>
</dbReference>
<evidence type="ECO:0000256" key="9">
    <source>
        <dbReference type="RuleBase" id="RU365093"/>
    </source>
</evidence>
<dbReference type="PRINTS" id="PR01490">
    <property type="entry name" value="RTXTOXIND"/>
</dbReference>
<evidence type="ECO:0000256" key="10">
    <source>
        <dbReference type="SAM" id="Coils"/>
    </source>
</evidence>
<keyword evidence="6" id="KW-0812">Transmembrane</keyword>
<keyword evidence="10" id="KW-0175">Coiled coil</keyword>
<keyword evidence="3 9" id="KW-0813">Transport</keyword>
<feature type="domain" description="AprE-like beta-barrel" evidence="12">
    <location>
        <begin position="332"/>
        <end position="420"/>
    </location>
</feature>
<evidence type="ECO:0000256" key="2">
    <source>
        <dbReference type="ARBA" id="ARBA00009477"/>
    </source>
</evidence>
<dbReference type="Gene3D" id="2.40.50.100">
    <property type="match status" value="1"/>
</dbReference>
<dbReference type="NCBIfam" id="TIGR01843">
    <property type="entry name" value="type_I_hlyD"/>
    <property type="match status" value="1"/>
</dbReference>
<protein>
    <recommendedName>
        <fullName evidence="9">Membrane fusion protein (MFP) family protein</fullName>
    </recommendedName>
</protein>
<proteinExistence type="inferred from homology"/>
<reference evidence="13 14" key="1">
    <citation type="submission" date="2023-07" db="EMBL/GenBank/DDBJ databases">
        <title>Genomic Encyclopedia of Type Strains, Phase IV (KMG-IV): sequencing the most valuable type-strain genomes for metagenomic binning, comparative biology and taxonomic classification.</title>
        <authorList>
            <person name="Goeker M."/>
        </authorList>
    </citation>
    <scope>NUCLEOTIDE SEQUENCE [LARGE SCALE GENOMIC DNA]</scope>
    <source>
        <strain evidence="13 14">DSM 19562</strain>
    </source>
</reference>
<evidence type="ECO:0000313" key="14">
    <source>
        <dbReference type="Proteomes" id="UP001236369"/>
    </source>
</evidence>
<evidence type="ECO:0000259" key="11">
    <source>
        <dbReference type="Pfam" id="PF25994"/>
    </source>
</evidence>
<organism evidence="13 14">
    <name type="scientific">Methylobacterium persicinum</name>
    <dbReference type="NCBI Taxonomy" id="374426"/>
    <lineage>
        <taxon>Bacteria</taxon>
        <taxon>Pseudomonadati</taxon>
        <taxon>Pseudomonadota</taxon>
        <taxon>Alphaproteobacteria</taxon>
        <taxon>Hyphomicrobiales</taxon>
        <taxon>Methylobacteriaceae</taxon>
        <taxon>Methylobacterium</taxon>
    </lineage>
</organism>
<keyword evidence="14" id="KW-1185">Reference proteome</keyword>